<dbReference type="InterPro" id="IPR045865">
    <property type="entry name" value="ACT-like_dom_sf"/>
</dbReference>
<dbReference type="AlphaFoldDB" id="A0A166CNN7"/>
<dbReference type="InterPro" id="IPR014424">
    <property type="entry name" value="UCP004897_ACT"/>
</dbReference>
<dbReference type="STRING" id="49547.MBCUR_04040"/>
<dbReference type="Proteomes" id="UP000077245">
    <property type="component" value="Unassembled WGS sequence"/>
</dbReference>
<organism evidence="1 2">
    <name type="scientific">Methanobrevibacter curvatus</name>
    <dbReference type="NCBI Taxonomy" id="49547"/>
    <lineage>
        <taxon>Archaea</taxon>
        <taxon>Methanobacteriati</taxon>
        <taxon>Methanobacteriota</taxon>
        <taxon>Methanomada group</taxon>
        <taxon>Methanobacteria</taxon>
        <taxon>Methanobacteriales</taxon>
        <taxon>Methanobacteriaceae</taxon>
        <taxon>Methanobrevibacter</taxon>
    </lineage>
</organism>
<dbReference type="PIRSF" id="PIRSF004897">
    <property type="entry name" value="UCP004897_ACT"/>
    <property type="match status" value="1"/>
</dbReference>
<protein>
    <recommendedName>
        <fullName evidence="3">ACT domain protein</fullName>
    </recommendedName>
</protein>
<accession>A0A166CNN7</accession>
<proteinExistence type="predicted"/>
<gene>
    <name evidence="1" type="ORF">MBCUR_04040</name>
</gene>
<reference evidence="1 2" key="1">
    <citation type="submission" date="2016-04" db="EMBL/GenBank/DDBJ databases">
        <title>Genome sequence of Methanobrevibacter curvatus DSM 11111.</title>
        <authorList>
            <person name="Poehlein A."/>
            <person name="Seedorf H."/>
            <person name="Daniel R."/>
        </authorList>
    </citation>
    <scope>NUCLEOTIDE SEQUENCE [LARGE SCALE GENOMIC DNA]</scope>
    <source>
        <strain evidence="1 2">DSM 11111</strain>
    </source>
</reference>
<evidence type="ECO:0000313" key="2">
    <source>
        <dbReference type="Proteomes" id="UP000077245"/>
    </source>
</evidence>
<evidence type="ECO:0000313" key="1">
    <source>
        <dbReference type="EMBL" id="KZX14693.1"/>
    </source>
</evidence>
<dbReference type="EMBL" id="LWMV01000072">
    <property type="protein sequence ID" value="KZX14693.1"/>
    <property type="molecule type" value="Genomic_DNA"/>
</dbReference>
<dbReference type="SUPFAM" id="SSF55021">
    <property type="entry name" value="ACT-like"/>
    <property type="match status" value="1"/>
</dbReference>
<keyword evidence="2" id="KW-1185">Reference proteome</keyword>
<dbReference type="RefSeq" id="WP_067089553.1">
    <property type="nucleotide sequence ID" value="NZ_LWMV01000072.1"/>
</dbReference>
<dbReference type="PATRIC" id="fig|49547.3.peg.419"/>
<name>A0A166CNN7_9EURY</name>
<evidence type="ECO:0008006" key="3">
    <source>
        <dbReference type="Google" id="ProtNLM"/>
    </source>
</evidence>
<sequence>MWEKIKVNFQNRPSQMKIARKMIELGLRVDDDKSVYCGDLKITDVYLAKTVDVDRRIVKFTIETILNSEYLSGIFKNIVPAGTLLKNIAKNLSLGVVEIETDRDNYGILAEASRILFLRKINIRQAYANDKDMDGFPILTIITEVPVPGDIFNELLSIKGITKVSIY</sequence>
<comment type="caution">
    <text evidence="1">The sequence shown here is derived from an EMBL/GenBank/DDBJ whole genome shotgun (WGS) entry which is preliminary data.</text>
</comment>
<dbReference type="OrthoDB" id="30884at2157"/>